<sequence>MNTQNRFETGHQATLAATGEKVTILYRLHDGQGGHARYRGILPPQAPGHRERIQTIRAQRLA</sequence>
<gene>
    <name evidence="1" type="ORF">J2T60_001622</name>
</gene>
<dbReference type="EMBL" id="JALJYF010000002">
    <property type="protein sequence ID" value="MCP1727622.1"/>
    <property type="molecule type" value="Genomic_DNA"/>
</dbReference>
<organism evidence="1 2">
    <name type="scientific">Natronospira proteinivora</name>
    <dbReference type="NCBI Taxonomy" id="1807133"/>
    <lineage>
        <taxon>Bacteria</taxon>
        <taxon>Pseudomonadati</taxon>
        <taxon>Pseudomonadota</taxon>
        <taxon>Gammaproteobacteria</taxon>
        <taxon>Natronospirales</taxon>
        <taxon>Natronospiraceae</taxon>
        <taxon>Natronospira</taxon>
    </lineage>
</organism>
<name>A0ABT1G8J1_9GAMM</name>
<proteinExistence type="predicted"/>
<keyword evidence="2" id="KW-1185">Reference proteome</keyword>
<accession>A0ABT1G8J1</accession>
<dbReference type="Proteomes" id="UP001523550">
    <property type="component" value="Unassembled WGS sequence"/>
</dbReference>
<evidence type="ECO:0000313" key="1">
    <source>
        <dbReference type="EMBL" id="MCP1727622.1"/>
    </source>
</evidence>
<comment type="caution">
    <text evidence="1">The sequence shown here is derived from an EMBL/GenBank/DDBJ whole genome shotgun (WGS) entry which is preliminary data.</text>
</comment>
<dbReference type="RefSeq" id="WP_253448112.1">
    <property type="nucleotide sequence ID" value="NZ_JALJYF010000002.1"/>
</dbReference>
<evidence type="ECO:0000313" key="2">
    <source>
        <dbReference type="Proteomes" id="UP001523550"/>
    </source>
</evidence>
<reference evidence="1 2" key="1">
    <citation type="submission" date="2022-03" db="EMBL/GenBank/DDBJ databases">
        <title>Genomic Encyclopedia of Type Strains, Phase III (KMG-III): the genomes of soil and plant-associated and newly described type strains.</title>
        <authorList>
            <person name="Whitman W."/>
        </authorList>
    </citation>
    <scope>NUCLEOTIDE SEQUENCE [LARGE SCALE GENOMIC DNA]</scope>
    <source>
        <strain evidence="1 2">BSker1</strain>
    </source>
</reference>
<protein>
    <submittedName>
        <fullName evidence="1">Uncharacterized protein</fullName>
    </submittedName>
</protein>